<keyword evidence="4" id="KW-1185">Reference proteome</keyword>
<dbReference type="GO" id="GO:0008474">
    <property type="term" value="F:palmitoyl-(protein) hydrolase activity"/>
    <property type="evidence" value="ECO:0007669"/>
    <property type="project" value="TreeGrafter"/>
</dbReference>
<dbReference type="PANTHER" id="PTHR12277:SF81">
    <property type="entry name" value="PROTEIN ABHD13"/>
    <property type="match status" value="1"/>
</dbReference>
<dbReference type="PANTHER" id="PTHR12277">
    <property type="entry name" value="ALPHA/BETA HYDROLASE DOMAIN-CONTAINING PROTEIN"/>
    <property type="match status" value="1"/>
</dbReference>
<gene>
    <name evidence="3" type="ORF">PFISCL1PPCAC_16411</name>
</gene>
<dbReference type="GO" id="GO:0010008">
    <property type="term" value="C:endosome membrane"/>
    <property type="evidence" value="ECO:0007669"/>
    <property type="project" value="TreeGrafter"/>
</dbReference>
<sequence>DLSDYVLTSPSLAEIAESLNVDILIYDYSGYGASSGLASETSLFADVEAVYQHLTTVRKVDPQKIVVYGHSIGTAAAISLMSEMKPPVAGLILLAPLASMLRVLLWKR</sequence>
<evidence type="ECO:0000313" key="4">
    <source>
        <dbReference type="Proteomes" id="UP001432322"/>
    </source>
</evidence>
<feature type="transmembrane region" description="Helical" evidence="1">
    <location>
        <begin position="88"/>
        <end position="105"/>
    </location>
</feature>
<accession>A0AAV5VZS7</accession>
<keyword evidence="1" id="KW-0812">Transmembrane</keyword>
<evidence type="ECO:0000256" key="1">
    <source>
        <dbReference type="SAM" id="Phobius"/>
    </source>
</evidence>
<name>A0AAV5VZS7_9BILA</name>
<dbReference type="GO" id="GO:0005886">
    <property type="term" value="C:plasma membrane"/>
    <property type="evidence" value="ECO:0007669"/>
    <property type="project" value="TreeGrafter"/>
</dbReference>
<dbReference type="Proteomes" id="UP001432322">
    <property type="component" value="Unassembled WGS sequence"/>
</dbReference>
<protein>
    <recommendedName>
        <fullName evidence="2">Serine aminopeptidase S33 domain-containing protein</fullName>
    </recommendedName>
</protein>
<keyword evidence="1" id="KW-0472">Membrane</keyword>
<evidence type="ECO:0000259" key="2">
    <source>
        <dbReference type="Pfam" id="PF12146"/>
    </source>
</evidence>
<keyword evidence="1" id="KW-1133">Transmembrane helix</keyword>
<dbReference type="EMBL" id="BTSY01000004">
    <property type="protein sequence ID" value="GMT25114.1"/>
    <property type="molecule type" value="Genomic_DNA"/>
</dbReference>
<dbReference type="SUPFAM" id="SSF53474">
    <property type="entry name" value="alpha/beta-Hydrolases"/>
    <property type="match status" value="1"/>
</dbReference>
<organism evidence="3 4">
    <name type="scientific">Pristionchus fissidentatus</name>
    <dbReference type="NCBI Taxonomy" id="1538716"/>
    <lineage>
        <taxon>Eukaryota</taxon>
        <taxon>Metazoa</taxon>
        <taxon>Ecdysozoa</taxon>
        <taxon>Nematoda</taxon>
        <taxon>Chromadorea</taxon>
        <taxon>Rhabditida</taxon>
        <taxon>Rhabditina</taxon>
        <taxon>Diplogasteromorpha</taxon>
        <taxon>Diplogasteroidea</taxon>
        <taxon>Neodiplogasteridae</taxon>
        <taxon>Pristionchus</taxon>
    </lineage>
</organism>
<dbReference type="InterPro" id="IPR022742">
    <property type="entry name" value="Hydrolase_4"/>
</dbReference>
<dbReference type="Pfam" id="PF12146">
    <property type="entry name" value="Hydrolase_4"/>
    <property type="match status" value="1"/>
</dbReference>
<dbReference type="InterPro" id="IPR029058">
    <property type="entry name" value="AB_hydrolase_fold"/>
</dbReference>
<feature type="domain" description="Serine aminopeptidase S33" evidence="2">
    <location>
        <begin position="20"/>
        <end position="98"/>
    </location>
</feature>
<reference evidence="3" key="1">
    <citation type="submission" date="2023-10" db="EMBL/GenBank/DDBJ databases">
        <title>Genome assembly of Pristionchus species.</title>
        <authorList>
            <person name="Yoshida K."/>
            <person name="Sommer R.J."/>
        </authorList>
    </citation>
    <scope>NUCLEOTIDE SEQUENCE</scope>
    <source>
        <strain evidence="3">RS5133</strain>
    </source>
</reference>
<evidence type="ECO:0000313" key="3">
    <source>
        <dbReference type="EMBL" id="GMT25114.1"/>
    </source>
</evidence>
<feature type="non-terminal residue" evidence="3">
    <location>
        <position position="1"/>
    </location>
</feature>
<dbReference type="Gene3D" id="3.40.50.1820">
    <property type="entry name" value="alpha/beta hydrolase"/>
    <property type="match status" value="1"/>
</dbReference>
<feature type="non-terminal residue" evidence="3">
    <location>
        <position position="108"/>
    </location>
</feature>
<proteinExistence type="predicted"/>
<dbReference type="AlphaFoldDB" id="A0AAV5VZS7"/>
<comment type="caution">
    <text evidence="3">The sequence shown here is derived from an EMBL/GenBank/DDBJ whole genome shotgun (WGS) entry which is preliminary data.</text>
</comment>